<sequence length="196" mass="20878">MTPTHRCALLMLAFIFTAALPGCGNAPHGSFANAALGAVGLRKQAGLPESQQPPRNVPLRLHAATRLNVNERGQPLALAVRLYKLRQKDAFEEAPYAAFLDPQQERERLGADLLDVREIMLVPGQRYEVTEKVAREAGHVGIVALFHNPAAGHWRTTVSSADAERNGVNIGLHACAMSVAGGAVSGASTLGSVRCQ</sequence>
<dbReference type="Proteomes" id="UP000540787">
    <property type="component" value="Unassembled WGS sequence"/>
</dbReference>
<feature type="chain" id="PRO_5030842532" evidence="1">
    <location>
        <begin position="22"/>
        <end position="196"/>
    </location>
</feature>
<keyword evidence="1" id="KW-0732">Signal</keyword>
<dbReference type="AlphaFoldDB" id="A0A7W9U6Y2"/>
<reference evidence="2 3" key="1">
    <citation type="submission" date="2020-08" db="EMBL/GenBank/DDBJ databases">
        <title>The Agave Microbiome: Exploring the role of microbial communities in plant adaptations to desert environments.</title>
        <authorList>
            <person name="Partida-Martinez L.P."/>
        </authorList>
    </citation>
    <scope>NUCLEOTIDE SEQUENCE [LARGE SCALE GENOMIC DNA]</scope>
    <source>
        <strain evidence="2 3">AT3.2</strain>
    </source>
</reference>
<evidence type="ECO:0000256" key="1">
    <source>
        <dbReference type="SAM" id="SignalP"/>
    </source>
</evidence>
<gene>
    <name evidence="2" type="ORF">HD842_000821</name>
</gene>
<dbReference type="NCBIfam" id="TIGR03352">
    <property type="entry name" value="VI_chp_3"/>
    <property type="match status" value="1"/>
</dbReference>
<dbReference type="Gene3D" id="2.60.40.4150">
    <property type="entry name" value="Type VI secretion system, lipoprotein SciN"/>
    <property type="match status" value="1"/>
</dbReference>
<dbReference type="RefSeq" id="WP_229424590.1">
    <property type="nucleotide sequence ID" value="NZ_JACHBX010000001.1"/>
</dbReference>
<dbReference type="EMBL" id="JACHBX010000001">
    <property type="protein sequence ID" value="MBB6132710.1"/>
    <property type="molecule type" value="Genomic_DNA"/>
</dbReference>
<dbReference type="PANTHER" id="PTHR37625">
    <property type="entry name" value="OUTER MEMBRANE LIPOPROTEIN-RELATED"/>
    <property type="match status" value="1"/>
</dbReference>
<name>A0A7W9U6Y2_9BURK</name>
<feature type="signal peptide" evidence="1">
    <location>
        <begin position="1"/>
        <end position="21"/>
    </location>
</feature>
<evidence type="ECO:0000313" key="2">
    <source>
        <dbReference type="EMBL" id="MBB6132710.1"/>
    </source>
</evidence>
<dbReference type="InterPro" id="IPR038706">
    <property type="entry name" value="Type_VI_SciN-like_sf"/>
</dbReference>
<protein>
    <submittedName>
        <fullName evidence="2">Type VI secretion system protein VasD</fullName>
    </submittedName>
</protein>
<dbReference type="PANTHER" id="PTHR37625:SF4">
    <property type="entry name" value="OUTER MEMBRANE LIPOPROTEIN"/>
    <property type="match status" value="1"/>
</dbReference>
<comment type="caution">
    <text evidence="2">The sequence shown here is derived from an EMBL/GenBank/DDBJ whole genome shotgun (WGS) entry which is preliminary data.</text>
</comment>
<dbReference type="InterPro" id="IPR017734">
    <property type="entry name" value="T6SS_SciN"/>
</dbReference>
<organism evidence="2 3">
    <name type="scientific">Massilia aurea</name>
    <dbReference type="NCBI Taxonomy" id="373040"/>
    <lineage>
        <taxon>Bacteria</taxon>
        <taxon>Pseudomonadati</taxon>
        <taxon>Pseudomonadota</taxon>
        <taxon>Betaproteobacteria</taxon>
        <taxon>Burkholderiales</taxon>
        <taxon>Oxalobacteraceae</taxon>
        <taxon>Telluria group</taxon>
        <taxon>Massilia</taxon>
    </lineage>
</organism>
<accession>A0A7W9U6Y2</accession>
<proteinExistence type="predicted"/>
<dbReference type="Pfam" id="PF12790">
    <property type="entry name" value="T6SS-SciN"/>
    <property type="match status" value="1"/>
</dbReference>
<keyword evidence="3" id="KW-1185">Reference proteome</keyword>
<evidence type="ECO:0000313" key="3">
    <source>
        <dbReference type="Proteomes" id="UP000540787"/>
    </source>
</evidence>